<organism evidence="7 8">
    <name type="scientific">Kiloniella antarctica</name>
    <dbReference type="NCBI Taxonomy" id="1550907"/>
    <lineage>
        <taxon>Bacteria</taxon>
        <taxon>Pseudomonadati</taxon>
        <taxon>Pseudomonadota</taxon>
        <taxon>Alphaproteobacteria</taxon>
        <taxon>Rhodospirillales</taxon>
        <taxon>Kiloniellaceae</taxon>
        <taxon>Kiloniella</taxon>
    </lineage>
</organism>
<feature type="domain" description="Solute-binding protein family 3/N-terminal" evidence="6">
    <location>
        <begin position="42"/>
        <end position="266"/>
    </location>
</feature>
<evidence type="ECO:0000256" key="5">
    <source>
        <dbReference type="SAM" id="SignalP"/>
    </source>
</evidence>
<reference evidence="8" key="1">
    <citation type="journal article" date="2019" name="Int. J. Syst. Evol. Microbiol.">
        <title>The Global Catalogue of Microorganisms (GCM) 10K type strain sequencing project: providing services to taxonomists for standard genome sequencing and annotation.</title>
        <authorList>
            <consortium name="The Broad Institute Genomics Platform"/>
            <consortium name="The Broad Institute Genome Sequencing Center for Infectious Disease"/>
            <person name="Wu L."/>
            <person name="Ma J."/>
        </authorList>
    </citation>
    <scope>NUCLEOTIDE SEQUENCE [LARGE SCALE GENOMIC DNA]</scope>
    <source>
        <strain evidence="8">CGMCC 4.7192</strain>
    </source>
</reference>
<gene>
    <name evidence="7" type="ORF">ACFSKO_03940</name>
</gene>
<sequence>MLKIPALLSTVTLLIAGLVAGNLTTANAAEQSRLNKILSAGELRIGTTGDWNPMTVKNTATGNYEGFDIDIVTELANDMGVEAKFVPTDWKTLINGIVANKYDVTTSASLNPKRMAVAGYTDSYYNVGTVPLTLRKHLAKFNSWNDINNSDVTVATTLGTVQEQQAKEYFPKATLKSVEAPARDFQEVLSGRAMVHITSNVEAATLVKKYEQMAIVPVQEARSPTPLAMLVAQDDQVWINYLNHWIELKKTQGFFKQLAKKWDLAD</sequence>
<dbReference type="SUPFAM" id="SSF53850">
    <property type="entry name" value="Periplasmic binding protein-like II"/>
    <property type="match status" value="1"/>
</dbReference>
<comment type="similarity">
    <text evidence="2 4">Belongs to the bacterial solute-binding protein 3 family.</text>
</comment>
<dbReference type="SMART" id="SM00062">
    <property type="entry name" value="PBPb"/>
    <property type="match status" value="1"/>
</dbReference>
<proteinExistence type="inferred from homology"/>
<evidence type="ECO:0000259" key="6">
    <source>
        <dbReference type="SMART" id="SM00062"/>
    </source>
</evidence>
<dbReference type="EMBL" id="JBHUII010000001">
    <property type="protein sequence ID" value="MFD2204742.1"/>
    <property type="molecule type" value="Genomic_DNA"/>
</dbReference>
<evidence type="ECO:0000256" key="2">
    <source>
        <dbReference type="ARBA" id="ARBA00010333"/>
    </source>
</evidence>
<feature type="signal peptide" evidence="5">
    <location>
        <begin position="1"/>
        <end position="28"/>
    </location>
</feature>
<evidence type="ECO:0000256" key="4">
    <source>
        <dbReference type="RuleBase" id="RU003744"/>
    </source>
</evidence>
<dbReference type="PROSITE" id="PS01039">
    <property type="entry name" value="SBP_BACTERIAL_3"/>
    <property type="match status" value="1"/>
</dbReference>
<dbReference type="Proteomes" id="UP001597294">
    <property type="component" value="Unassembled WGS sequence"/>
</dbReference>
<evidence type="ECO:0000313" key="8">
    <source>
        <dbReference type="Proteomes" id="UP001597294"/>
    </source>
</evidence>
<evidence type="ECO:0000256" key="3">
    <source>
        <dbReference type="ARBA" id="ARBA00022729"/>
    </source>
</evidence>
<dbReference type="RefSeq" id="WP_380248627.1">
    <property type="nucleotide sequence ID" value="NZ_JBHUII010000001.1"/>
</dbReference>
<protein>
    <submittedName>
        <fullName evidence="7">Transporter substrate-binding domain-containing protein</fullName>
    </submittedName>
</protein>
<dbReference type="InterPro" id="IPR001638">
    <property type="entry name" value="Solute-binding_3/MltF_N"/>
</dbReference>
<dbReference type="PANTHER" id="PTHR35936">
    <property type="entry name" value="MEMBRANE-BOUND LYTIC MUREIN TRANSGLYCOSYLASE F"/>
    <property type="match status" value="1"/>
</dbReference>
<dbReference type="Gene3D" id="3.40.190.10">
    <property type="entry name" value="Periplasmic binding protein-like II"/>
    <property type="match status" value="2"/>
</dbReference>
<dbReference type="Pfam" id="PF00497">
    <property type="entry name" value="SBP_bac_3"/>
    <property type="match status" value="1"/>
</dbReference>
<dbReference type="InterPro" id="IPR018313">
    <property type="entry name" value="SBP_3_CS"/>
</dbReference>
<accession>A0ABW5BF62</accession>
<comment type="caution">
    <text evidence="7">The sequence shown here is derived from an EMBL/GenBank/DDBJ whole genome shotgun (WGS) entry which is preliminary data.</text>
</comment>
<keyword evidence="3 5" id="KW-0732">Signal</keyword>
<dbReference type="PANTHER" id="PTHR35936:SF19">
    <property type="entry name" value="AMINO-ACID-BINDING PROTEIN YXEM-RELATED"/>
    <property type="match status" value="1"/>
</dbReference>
<evidence type="ECO:0000313" key="7">
    <source>
        <dbReference type="EMBL" id="MFD2204742.1"/>
    </source>
</evidence>
<keyword evidence="8" id="KW-1185">Reference proteome</keyword>
<feature type="chain" id="PRO_5047541770" evidence="5">
    <location>
        <begin position="29"/>
        <end position="266"/>
    </location>
</feature>
<name>A0ABW5BF62_9PROT</name>
<comment type="subcellular location">
    <subcellularLocation>
        <location evidence="1">Cell envelope</location>
    </subcellularLocation>
</comment>
<evidence type="ECO:0000256" key="1">
    <source>
        <dbReference type="ARBA" id="ARBA00004196"/>
    </source>
</evidence>